<dbReference type="SMART" id="SM00849">
    <property type="entry name" value="Lactamase_B"/>
    <property type="match status" value="1"/>
</dbReference>
<dbReference type="InterPro" id="IPR050855">
    <property type="entry name" value="NDM-1-like"/>
</dbReference>
<name>A0A344J4H0_9GAMM</name>
<evidence type="ECO:0000256" key="1">
    <source>
        <dbReference type="SAM" id="SignalP"/>
    </source>
</evidence>
<dbReference type="InterPro" id="IPR036866">
    <property type="entry name" value="RibonucZ/Hydroxyglut_hydro"/>
</dbReference>
<keyword evidence="4" id="KW-1185">Reference proteome</keyword>
<dbReference type="RefSeq" id="WP_112926145.1">
    <property type="nucleotide sequence ID" value="NZ_CP029556.1"/>
</dbReference>
<sequence length="303" mass="32017">MAMRGAASCLLAALALTGAACAGPPLQPAQAASQAPLPTACAEGAGWSAPTAPRHVFGNTWFVGTCEIAAVLVTSPQGHVLIDAATDEAAPHIEAGIRAAGFKVEDIRLILNTHEHLDHAGGISRLQRDSGAEVLARGVAAEVLAKGRSDRRDPQFEVLDPFPPVARVRTVGDGEVVKLGDLAITNLPMPGHTPGGSGWAWRSCEGTDCRDIVFSDSLTAISDDHYRYGDHPEMVAAMRRTFDTLAAQRCDILITTHTQSSDLLDRLDGRQSLVDASACRTYAAQGREGLAARLAKERTRSTP</sequence>
<dbReference type="PROSITE" id="PS51257">
    <property type="entry name" value="PROKAR_LIPOPROTEIN"/>
    <property type="match status" value="1"/>
</dbReference>
<keyword evidence="1" id="KW-0732">Signal</keyword>
<feature type="signal peptide" evidence="1">
    <location>
        <begin position="1"/>
        <end position="22"/>
    </location>
</feature>
<proteinExistence type="predicted"/>
<organism evidence="3 4">
    <name type="scientific">Solilutibacter oculi</name>
    <dbReference type="NCBI Taxonomy" id="2698682"/>
    <lineage>
        <taxon>Bacteria</taxon>
        <taxon>Pseudomonadati</taxon>
        <taxon>Pseudomonadota</taxon>
        <taxon>Gammaproteobacteria</taxon>
        <taxon>Lysobacterales</taxon>
        <taxon>Lysobacteraceae</taxon>
        <taxon>Solilutibacter</taxon>
    </lineage>
</organism>
<dbReference type="OrthoDB" id="9773738at2"/>
<dbReference type="Gene3D" id="3.60.15.10">
    <property type="entry name" value="Ribonuclease Z/Hydroxyacylglutathione hydrolase-like"/>
    <property type="match status" value="1"/>
</dbReference>
<dbReference type="PANTHER" id="PTHR42951:SF17">
    <property type="entry name" value="METALLO-BETA-LACTAMASE DOMAIN-CONTAINING PROTEIN"/>
    <property type="match status" value="1"/>
</dbReference>
<dbReference type="AlphaFoldDB" id="A0A344J4H0"/>
<dbReference type="NCBIfam" id="NF033105">
    <property type="entry name" value="bla_subclass_B3"/>
    <property type="match status" value="1"/>
</dbReference>
<dbReference type="Proteomes" id="UP000251842">
    <property type="component" value="Chromosome"/>
</dbReference>
<feature type="chain" id="PRO_5016847453" evidence="1">
    <location>
        <begin position="23"/>
        <end position="303"/>
    </location>
</feature>
<dbReference type="SUPFAM" id="SSF56281">
    <property type="entry name" value="Metallo-hydrolase/oxidoreductase"/>
    <property type="match status" value="1"/>
</dbReference>
<dbReference type="EMBL" id="CP029556">
    <property type="protein sequence ID" value="AXA83930.1"/>
    <property type="molecule type" value="Genomic_DNA"/>
</dbReference>
<gene>
    <name evidence="3" type="primary">bla</name>
    <name evidence="3" type="ORF">DCD74_03810</name>
</gene>
<dbReference type="PANTHER" id="PTHR42951">
    <property type="entry name" value="METALLO-BETA-LACTAMASE DOMAIN-CONTAINING"/>
    <property type="match status" value="1"/>
</dbReference>
<dbReference type="Pfam" id="PF00753">
    <property type="entry name" value="Lactamase_B"/>
    <property type="match status" value="1"/>
</dbReference>
<dbReference type="NCBIfam" id="NF012229">
    <property type="entry name" value="bla_class_B_core"/>
    <property type="match status" value="1"/>
</dbReference>
<dbReference type="InterPro" id="IPR001279">
    <property type="entry name" value="Metallo-B-lactamas"/>
</dbReference>
<accession>A0A344J4H0</accession>
<protein>
    <submittedName>
        <fullName evidence="3">Subclass B3 metallo-beta-lactamase</fullName>
    </submittedName>
</protein>
<reference evidence="4" key="1">
    <citation type="submission" date="2018-05" db="EMBL/GenBank/DDBJ databases">
        <title>Luteimonas pekinense sp. nov., isolated from human Meibomian gland secretions, Beijing, China.</title>
        <authorList>
            <person name="Wen T."/>
            <person name="Bai H."/>
            <person name="Lv H."/>
        </authorList>
    </citation>
    <scope>NUCLEOTIDE SEQUENCE [LARGE SCALE GENOMIC DNA]</scope>
    <source>
        <strain evidence="4">83-4</strain>
    </source>
</reference>
<evidence type="ECO:0000259" key="2">
    <source>
        <dbReference type="SMART" id="SM00849"/>
    </source>
</evidence>
<feature type="domain" description="Metallo-beta-lactamase" evidence="2">
    <location>
        <begin position="67"/>
        <end position="257"/>
    </location>
</feature>
<dbReference type="KEGG" id="lue:DCD74_03810"/>
<evidence type="ECO:0000313" key="4">
    <source>
        <dbReference type="Proteomes" id="UP000251842"/>
    </source>
</evidence>
<evidence type="ECO:0000313" key="3">
    <source>
        <dbReference type="EMBL" id="AXA83930.1"/>
    </source>
</evidence>